<comment type="caution">
    <text evidence="1">The sequence shown here is derived from an EMBL/GenBank/DDBJ whole genome shotgun (WGS) entry which is preliminary data.</text>
</comment>
<keyword evidence="2" id="KW-1185">Reference proteome</keyword>
<reference evidence="1" key="1">
    <citation type="submission" date="2021-06" db="EMBL/GenBank/DDBJ databases">
        <authorList>
            <person name="Kallberg Y."/>
            <person name="Tangrot J."/>
            <person name="Rosling A."/>
        </authorList>
    </citation>
    <scope>NUCLEOTIDE SEQUENCE</scope>
    <source>
        <strain evidence="1">28 12/20/2015</strain>
    </source>
</reference>
<accession>A0ACA9LUK6</accession>
<proteinExistence type="predicted"/>
<evidence type="ECO:0000313" key="2">
    <source>
        <dbReference type="Proteomes" id="UP000789366"/>
    </source>
</evidence>
<dbReference type="EMBL" id="CAJVPW010005218">
    <property type="protein sequence ID" value="CAG8552002.1"/>
    <property type="molecule type" value="Genomic_DNA"/>
</dbReference>
<gene>
    <name evidence="1" type="ORF">SPELUC_LOCUS5249</name>
</gene>
<evidence type="ECO:0000313" key="1">
    <source>
        <dbReference type="EMBL" id="CAG8552002.1"/>
    </source>
</evidence>
<name>A0ACA9LUK6_9GLOM</name>
<organism evidence="1 2">
    <name type="scientific">Cetraspora pellucida</name>
    <dbReference type="NCBI Taxonomy" id="1433469"/>
    <lineage>
        <taxon>Eukaryota</taxon>
        <taxon>Fungi</taxon>
        <taxon>Fungi incertae sedis</taxon>
        <taxon>Mucoromycota</taxon>
        <taxon>Glomeromycotina</taxon>
        <taxon>Glomeromycetes</taxon>
        <taxon>Diversisporales</taxon>
        <taxon>Gigasporaceae</taxon>
        <taxon>Cetraspora</taxon>
    </lineage>
</organism>
<sequence length="116" mass="13256">MQNNNNTMVIGGTGQSTTLINIVKKPNPNYIEQKDVDCTNFASQVLYTGGIPKDNIWKPYSDAWFNVDKFYDYLINHKLAKECQLTELRLGDFIQYRNPNSNKNDFHHTAIVVKGG</sequence>
<protein>
    <submittedName>
        <fullName evidence="1">12982_t:CDS:1</fullName>
    </submittedName>
</protein>
<dbReference type="Proteomes" id="UP000789366">
    <property type="component" value="Unassembled WGS sequence"/>
</dbReference>